<dbReference type="Pfam" id="PF00226">
    <property type="entry name" value="DnaJ"/>
    <property type="match status" value="1"/>
</dbReference>
<evidence type="ECO:0000256" key="1">
    <source>
        <dbReference type="ARBA" id="ARBA00023186"/>
    </source>
</evidence>
<dbReference type="Gene3D" id="1.10.287.110">
    <property type="entry name" value="DnaJ domain"/>
    <property type="match status" value="1"/>
</dbReference>
<sequence length="159" mass="18449">MDSIFNYEPQEDDDLYKLLNCHPSSTTEQILKEYKLKAMTLHPDKNAGDNRSQLKFQKLQKAKEILTDPEKRMDYDKWKQCGMVIPYSEWLALKDKAHMSMHWATPKTEHRCLPDGEEGKESINTSTSTSTSNKETALKVTSFSSSDGTIYQKFRNYKI</sequence>
<keyword evidence="1" id="KW-0143">Chaperone</keyword>
<dbReference type="PROSITE" id="PS50076">
    <property type="entry name" value="DNAJ_2"/>
    <property type="match status" value="1"/>
</dbReference>
<evidence type="ECO:0000313" key="4">
    <source>
        <dbReference type="EMBL" id="CAD7241672.1"/>
    </source>
</evidence>
<dbReference type="InterPro" id="IPR029827">
    <property type="entry name" value="JDP1-like"/>
</dbReference>
<feature type="domain" description="J" evidence="3">
    <location>
        <begin position="14"/>
        <end position="79"/>
    </location>
</feature>
<reference evidence="4" key="1">
    <citation type="submission" date="2020-11" db="EMBL/GenBank/DDBJ databases">
        <authorList>
            <person name="Tran Van P."/>
        </authorList>
    </citation>
    <scope>NUCLEOTIDE SEQUENCE</scope>
</reference>
<dbReference type="PANTHER" id="PTHR44500">
    <property type="entry name" value="DNAJ HOMOLOG SUBFAMILY C MEMBER 12"/>
    <property type="match status" value="1"/>
</dbReference>
<dbReference type="InterPro" id="IPR036869">
    <property type="entry name" value="J_dom_sf"/>
</dbReference>
<evidence type="ECO:0000313" key="5">
    <source>
        <dbReference type="Proteomes" id="UP000677054"/>
    </source>
</evidence>
<gene>
    <name evidence="4" type="ORF">DSTB1V02_LOCUS1654</name>
</gene>
<dbReference type="InterPro" id="IPR001623">
    <property type="entry name" value="DnaJ_domain"/>
</dbReference>
<dbReference type="GO" id="GO:0005737">
    <property type="term" value="C:cytoplasm"/>
    <property type="evidence" value="ECO:0007669"/>
    <property type="project" value="TreeGrafter"/>
</dbReference>
<name>A0A7R8X0W8_9CRUS</name>
<proteinExistence type="predicted"/>
<feature type="region of interest" description="Disordered" evidence="2">
    <location>
        <begin position="109"/>
        <end position="136"/>
    </location>
</feature>
<dbReference type="Proteomes" id="UP000677054">
    <property type="component" value="Unassembled WGS sequence"/>
</dbReference>
<keyword evidence="5" id="KW-1185">Reference proteome</keyword>
<organism evidence="4">
    <name type="scientific">Darwinula stevensoni</name>
    <dbReference type="NCBI Taxonomy" id="69355"/>
    <lineage>
        <taxon>Eukaryota</taxon>
        <taxon>Metazoa</taxon>
        <taxon>Ecdysozoa</taxon>
        <taxon>Arthropoda</taxon>
        <taxon>Crustacea</taxon>
        <taxon>Oligostraca</taxon>
        <taxon>Ostracoda</taxon>
        <taxon>Podocopa</taxon>
        <taxon>Podocopida</taxon>
        <taxon>Darwinulocopina</taxon>
        <taxon>Darwinuloidea</taxon>
        <taxon>Darwinulidae</taxon>
        <taxon>Darwinula</taxon>
    </lineage>
</organism>
<evidence type="ECO:0000259" key="3">
    <source>
        <dbReference type="PROSITE" id="PS50076"/>
    </source>
</evidence>
<dbReference type="PRINTS" id="PR00625">
    <property type="entry name" value="JDOMAIN"/>
</dbReference>
<dbReference type="EMBL" id="CAJPEV010000162">
    <property type="protein sequence ID" value="CAG0881633.1"/>
    <property type="molecule type" value="Genomic_DNA"/>
</dbReference>
<dbReference type="PANTHER" id="PTHR44500:SF1">
    <property type="entry name" value="DNAJ HOMOLOG SUBFAMILY C MEMBER 12"/>
    <property type="match status" value="1"/>
</dbReference>
<accession>A0A7R8X0W8</accession>
<dbReference type="AlphaFoldDB" id="A0A7R8X0W8"/>
<protein>
    <recommendedName>
        <fullName evidence="3">J domain-containing protein</fullName>
    </recommendedName>
</protein>
<dbReference type="EMBL" id="LR899679">
    <property type="protein sequence ID" value="CAD7241672.1"/>
    <property type="molecule type" value="Genomic_DNA"/>
</dbReference>
<evidence type="ECO:0000256" key="2">
    <source>
        <dbReference type="SAM" id="MobiDB-lite"/>
    </source>
</evidence>
<feature type="compositionally biased region" description="Basic and acidic residues" evidence="2">
    <location>
        <begin position="109"/>
        <end position="121"/>
    </location>
</feature>
<dbReference type="SUPFAM" id="SSF46565">
    <property type="entry name" value="Chaperone J-domain"/>
    <property type="match status" value="1"/>
</dbReference>
<dbReference type="CDD" id="cd06257">
    <property type="entry name" value="DnaJ"/>
    <property type="match status" value="1"/>
</dbReference>
<dbReference type="OrthoDB" id="436519at2759"/>
<dbReference type="SMART" id="SM00271">
    <property type="entry name" value="DnaJ"/>
    <property type="match status" value="1"/>
</dbReference>